<sequence length="570" mass="64291">MQSCGSDINRLCECGICHESLRDAHICPQCSNPFCHRCITQWLGRHHDCPVCRKQLSGQKLVKARIYEQVLEHVNSAPPVVANGANCSKHRDKQLSLFCWTCMECACVTCLFSKTHAKHKEQVVLFECASKKLKTRVSNELGWIISREQEIAHAIGLHGENIMKLSAEKNRIFANIQQVLDAVKGQFDKECAKQQDKINLLEADKKSNSELRGTAEEWIKSEKIFELLPKIAALLKQNRFNSTLTKPKPVEKVNPNFKNDLIPELIQLSLPVDGREISQIFKVDGGFEFKLQINPDGATFYKVALTIEKGIGGVYLVSLGSNPPAPIKFAVRQASPLGRVNTGADAVPSVTVNVQLAKTYAEKCVQLQRYVHQLEQFGNSLKVAGQEQLAANAALSAKCNDQEAQIQELVQVRNKLKTLCQNHQVRNALLESGVYELSESLRFQNGQLQERERLLTATRMEKSALENDLLQKTHDFNEKCVANSDLENRLRKKTLEFDRLKCEANQKQGALENQLLQQRRDLSAKSAEYSALNDQLLQKMRDFKALKRESIKKLGALVIVIICLGWYVFK</sequence>
<keyword evidence="2 4" id="KW-0863">Zinc-finger</keyword>
<dbReference type="GO" id="GO:0061630">
    <property type="term" value="F:ubiquitin protein ligase activity"/>
    <property type="evidence" value="ECO:0007669"/>
    <property type="project" value="TreeGrafter"/>
</dbReference>
<feature type="coiled-coil region" evidence="5">
    <location>
        <begin position="392"/>
        <end position="419"/>
    </location>
</feature>
<keyword evidence="3" id="KW-0862">Zinc</keyword>
<evidence type="ECO:0000256" key="1">
    <source>
        <dbReference type="ARBA" id="ARBA00022723"/>
    </source>
</evidence>
<evidence type="ECO:0000256" key="3">
    <source>
        <dbReference type="ARBA" id="ARBA00022833"/>
    </source>
</evidence>
<dbReference type="PANTHER" id="PTHR36754">
    <property type="entry name" value="E3 UBIQUITIN-PROTEIN LIGASE TRIM37"/>
    <property type="match status" value="1"/>
</dbReference>
<keyword evidence="1" id="KW-0479">Metal-binding</keyword>
<keyword evidence="6" id="KW-0812">Transmembrane</keyword>
<evidence type="ECO:0000259" key="7">
    <source>
        <dbReference type="PROSITE" id="PS50089"/>
    </source>
</evidence>
<dbReference type="SMART" id="SM00336">
    <property type="entry name" value="BBOX"/>
    <property type="match status" value="1"/>
</dbReference>
<evidence type="ECO:0000256" key="6">
    <source>
        <dbReference type="SAM" id="Phobius"/>
    </source>
</evidence>
<dbReference type="InterPro" id="IPR000315">
    <property type="entry name" value="Znf_B-box"/>
</dbReference>
<dbReference type="EMBL" id="HBUE01082979">
    <property type="protein sequence ID" value="CAG6478360.1"/>
    <property type="molecule type" value="Transcribed_RNA"/>
</dbReference>
<dbReference type="Gene3D" id="3.30.40.10">
    <property type="entry name" value="Zinc/RING finger domain, C3HC4 (zinc finger)"/>
    <property type="match status" value="1"/>
</dbReference>
<keyword evidence="5" id="KW-0175">Coiled coil</keyword>
<proteinExistence type="predicted"/>
<accession>A0A8D8BRK3</accession>
<feature type="transmembrane region" description="Helical" evidence="6">
    <location>
        <begin position="550"/>
        <end position="569"/>
    </location>
</feature>
<dbReference type="AlphaFoldDB" id="A0A8D8BRK3"/>
<keyword evidence="6" id="KW-1133">Transmembrane helix</keyword>
<dbReference type="CDD" id="cd19756">
    <property type="entry name" value="Bbox2"/>
    <property type="match status" value="1"/>
</dbReference>
<dbReference type="GO" id="GO:0016235">
    <property type="term" value="C:aggresome"/>
    <property type="evidence" value="ECO:0007669"/>
    <property type="project" value="TreeGrafter"/>
</dbReference>
<reference evidence="9" key="1">
    <citation type="submission" date="2021-05" db="EMBL/GenBank/DDBJ databases">
        <authorList>
            <person name="Alioto T."/>
            <person name="Alioto T."/>
            <person name="Gomez Garrido J."/>
        </authorList>
    </citation>
    <scope>NUCLEOTIDE SEQUENCE</scope>
</reference>
<dbReference type="GO" id="GO:0006513">
    <property type="term" value="P:protein monoubiquitination"/>
    <property type="evidence" value="ECO:0007669"/>
    <property type="project" value="TreeGrafter"/>
</dbReference>
<feature type="domain" description="B box-type" evidence="8">
    <location>
        <begin position="82"/>
        <end position="124"/>
    </location>
</feature>
<evidence type="ECO:0000256" key="5">
    <source>
        <dbReference type="SAM" id="Coils"/>
    </source>
</evidence>
<dbReference type="GO" id="GO:0051865">
    <property type="term" value="P:protein autoubiquitination"/>
    <property type="evidence" value="ECO:0007669"/>
    <property type="project" value="TreeGrafter"/>
</dbReference>
<evidence type="ECO:0000256" key="4">
    <source>
        <dbReference type="PROSITE-ProRule" id="PRU00024"/>
    </source>
</evidence>
<dbReference type="GO" id="GO:0005164">
    <property type="term" value="F:tumor necrosis factor receptor binding"/>
    <property type="evidence" value="ECO:0007669"/>
    <property type="project" value="TreeGrafter"/>
</dbReference>
<dbReference type="InterPro" id="IPR001841">
    <property type="entry name" value="Znf_RING"/>
</dbReference>
<evidence type="ECO:0000313" key="9">
    <source>
        <dbReference type="EMBL" id="CAG6478360.1"/>
    </source>
</evidence>
<dbReference type="GO" id="GO:0031625">
    <property type="term" value="F:ubiquitin protein ligase binding"/>
    <property type="evidence" value="ECO:0007669"/>
    <property type="project" value="TreeGrafter"/>
</dbReference>
<feature type="domain" description="RING-type" evidence="7">
    <location>
        <begin position="14"/>
        <end position="53"/>
    </location>
</feature>
<dbReference type="InterPro" id="IPR053003">
    <property type="entry name" value="TRIM_RBCC_E3_ubiq-ligases"/>
</dbReference>
<organism evidence="9">
    <name type="scientific">Culex pipiens</name>
    <name type="common">House mosquito</name>
    <dbReference type="NCBI Taxonomy" id="7175"/>
    <lineage>
        <taxon>Eukaryota</taxon>
        <taxon>Metazoa</taxon>
        <taxon>Ecdysozoa</taxon>
        <taxon>Arthropoda</taxon>
        <taxon>Hexapoda</taxon>
        <taxon>Insecta</taxon>
        <taxon>Pterygota</taxon>
        <taxon>Neoptera</taxon>
        <taxon>Endopterygota</taxon>
        <taxon>Diptera</taxon>
        <taxon>Nematocera</taxon>
        <taxon>Culicoidea</taxon>
        <taxon>Culicidae</taxon>
        <taxon>Culicinae</taxon>
        <taxon>Culicini</taxon>
        <taxon>Culex</taxon>
        <taxon>Culex</taxon>
    </lineage>
</organism>
<dbReference type="SUPFAM" id="SSF57850">
    <property type="entry name" value="RING/U-box"/>
    <property type="match status" value="1"/>
</dbReference>
<dbReference type="GO" id="GO:0005778">
    <property type="term" value="C:peroxisomal membrane"/>
    <property type="evidence" value="ECO:0007669"/>
    <property type="project" value="TreeGrafter"/>
</dbReference>
<feature type="coiled-coil region" evidence="5">
    <location>
        <begin position="448"/>
        <end position="503"/>
    </location>
</feature>
<dbReference type="SUPFAM" id="SSF57845">
    <property type="entry name" value="B-box zinc-binding domain"/>
    <property type="match status" value="1"/>
</dbReference>
<dbReference type="Pfam" id="PF00643">
    <property type="entry name" value="zf-B_box"/>
    <property type="match status" value="1"/>
</dbReference>
<dbReference type="GO" id="GO:0008270">
    <property type="term" value="F:zinc ion binding"/>
    <property type="evidence" value="ECO:0007669"/>
    <property type="project" value="UniProtKB-KW"/>
</dbReference>
<dbReference type="GO" id="GO:0070842">
    <property type="term" value="P:aggresome assembly"/>
    <property type="evidence" value="ECO:0007669"/>
    <property type="project" value="TreeGrafter"/>
</dbReference>
<dbReference type="PROSITE" id="PS50119">
    <property type="entry name" value="ZF_BBOX"/>
    <property type="match status" value="1"/>
</dbReference>
<name>A0A8D8BRK3_CULPI</name>
<evidence type="ECO:0000259" key="8">
    <source>
        <dbReference type="PROSITE" id="PS50119"/>
    </source>
</evidence>
<protein>
    <submittedName>
        <fullName evidence="9">E3 ubiquitin-protein ligase TRIM37</fullName>
    </submittedName>
</protein>
<dbReference type="PROSITE" id="PS50089">
    <property type="entry name" value="ZF_RING_2"/>
    <property type="match status" value="1"/>
</dbReference>
<keyword evidence="6" id="KW-0472">Membrane</keyword>
<evidence type="ECO:0000256" key="2">
    <source>
        <dbReference type="ARBA" id="ARBA00022771"/>
    </source>
</evidence>
<dbReference type="InterPro" id="IPR013083">
    <property type="entry name" value="Znf_RING/FYVE/PHD"/>
</dbReference>
<dbReference type="PANTHER" id="PTHR36754:SF2">
    <property type="entry name" value="E3 UBIQUITIN-PROTEIN LIGASE TRIM37"/>
    <property type="match status" value="1"/>
</dbReference>
<dbReference type="Gene3D" id="3.30.160.60">
    <property type="entry name" value="Classic Zinc Finger"/>
    <property type="match status" value="1"/>
</dbReference>